<dbReference type="Pfam" id="PF02082">
    <property type="entry name" value="Rrf2"/>
    <property type="match status" value="1"/>
</dbReference>
<organism evidence="2">
    <name type="scientific">uncultured delta proteobacterium</name>
    <dbReference type="NCBI Taxonomy" id="34034"/>
    <lineage>
        <taxon>Bacteria</taxon>
        <taxon>Deltaproteobacteria</taxon>
        <taxon>environmental samples</taxon>
    </lineage>
</organism>
<dbReference type="InterPro" id="IPR030489">
    <property type="entry name" value="TR_Rrf2-type_CS"/>
</dbReference>
<dbReference type="PROSITE" id="PS01332">
    <property type="entry name" value="HTH_RRF2_1"/>
    <property type="match status" value="1"/>
</dbReference>
<dbReference type="GO" id="GO:0005829">
    <property type="term" value="C:cytosol"/>
    <property type="evidence" value="ECO:0007669"/>
    <property type="project" value="TreeGrafter"/>
</dbReference>
<dbReference type="InterPro" id="IPR036388">
    <property type="entry name" value="WH-like_DNA-bd_sf"/>
</dbReference>
<dbReference type="InterPro" id="IPR000944">
    <property type="entry name" value="Tscrpt_reg_Rrf2"/>
</dbReference>
<dbReference type="AlphaFoldDB" id="A0A212IY01"/>
<dbReference type="PANTHER" id="PTHR33221:SF5">
    <property type="entry name" value="HTH-TYPE TRANSCRIPTIONAL REGULATOR ISCR"/>
    <property type="match status" value="1"/>
</dbReference>
<dbReference type="NCBIfam" id="TIGR00738">
    <property type="entry name" value="rrf2_super"/>
    <property type="match status" value="1"/>
</dbReference>
<dbReference type="Gene3D" id="1.10.10.10">
    <property type="entry name" value="Winged helix-like DNA-binding domain superfamily/Winged helix DNA-binding domain"/>
    <property type="match status" value="1"/>
</dbReference>
<evidence type="ECO:0000256" key="1">
    <source>
        <dbReference type="ARBA" id="ARBA00023125"/>
    </source>
</evidence>
<name>A0A212IY01_9DELT</name>
<reference evidence="2" key="1">
    <citation type="submission" date="2016-04" db="EMBL/GenBank/DDBJ databases">
        <authorList>
            <person name="Evans L.H."/>
            <person name="Alamgir A."/>
            <person name="Owens N."/>
            <person name="Weber N.D."/>
            <person name="Virtaneva K."/>
            <person name="Barbian K."/>
            <person name="Babar A."/>
            <person name="Rosenke K."/>
        </authorList>
    </citation>
    <scope>NUCLEOTIDE SEQUENCE</scope>
    <source>
        <strain evidence="2">86</strain>
    </source>
</reference>
<dbReference type="PROSITE" id="PS51197">
    <property type="entry name" value="HTH_RRF2_2"/>
    <property type="match status" value="1"/>
</dbReference>
<dbReference type="PANTHER" id="PTHR33221">
    <property type="entry name" value="WINGED HELIX-TURN-HELIX TRANSCRIPTIONAL REGULATOR, RRF2 FAMILY"/>
    <property type="match status" value="1"/>
</dbReference>
<evidence type="ECO:0000313" key="2">
    <source>
        <dbReference type="EMBL" id="SBV91835.1"/>
    </source>
</evidence>
<dbReference type="EMBL" id="FLUQ01000001">
    <property type="protein sequence ID" value="SBV91835.1"/>
    <property type="molecule type" value="Genomic_DNA"/>
</dbReference>
<protein>
    <submittedName>
        <fullName evidence="2">Transcriptional regulator</fullName>
    </submittedName>
</protein>
<dbReference type="GO" id="GO:0003677">
    <property type="term" value="F:DNA binding"/>
    <property type="evidence" value="ECO:0007669"/>
    <property type="project" value="UniProtKB-KW"/>
</dbReference>
<accession>A0A212IY01</accession>
<dbReference type="InterPro" id="IPR036390">
    <property type="entry name" value="WH_DNA-bd_sf"/>
</dbReference>
<dbReference type="GO" id="GO:0003700">
    <property type="term" value="F:DNA-binding transcription factor activity"/>
    <property type="evidence" value="ECO:0007669"/>
    <property type="project" value="TreeGrafter"/>
</dbReference>
<gene>
    <name evidence="2" type="ORF">KL86DPRO_10257</name>
</gene>
<dbReference type="SUPFAM" id="SSF46785">
    <property type="entry name" value="Winged helix' DNA-binding domain"/>
    <property type="match status" value="1"/>
</dbReference>
<sequence length="156" mass="17157">MAYPTRVRYGLRLLVRLALQEESRLSMNEITLEEGVSIKYLEQIVSLLKPLGILESVRGARGGYCLICNPGEITMDRVFESLGGLAASAPCFEDESICSRVDVCTTKPFWGQFDTHVRGFLKGKTLADIVASAPKGNLEFSRKNALEFGCPIVPAK</sequence>
<proteinExistence type="predicted"/>
<keyword evidence="1" id="KW-0238">DNA-binding</keyword>